<dbReference type="Gene3D" id="3.40.50.12480">
    <property type="match status" value="1"/>
</dbReference>
<dbReference type="Pfam" id="PF13306">
    <property type="entry name" value="LRR_5"/>
    <property type="match status" value="1"/>
</dbReference>
<accession>A0A0A1U5W8</accession>
<feature type="non-terminal residue" evidence="1">
    <location>
        <position position="185"/>
    </location>
</feature>
<dbReference type="RefSeq" id="XP_004256422.1">
    <property type="nucleotide sequence ID" value="XM_004256374.1"/>
</dbReference>
<evidence type="ECO:0000313" key="2">
    <source>
        <dbReference type="Proteomes" id="UP000014680"/>
    </source>
</evidence>
<sequence length="185" mass="21909">MSTIESYHGMIISKYFKTIKDFINLEFVCKKFSNNMKKFHFNPIPLNCKTLEYFSNIETLHLWQKEDENFDNGFIVNMELNEDHKENEIYQDINTNKTKIFKKAFYNIVVWFSVDFETVDKNKGRNIQFKNVTFTENNRKKYGNNIPFGITTIYKRCFYECSSLSSVSIPTSVTSIGEGCFYKCK</sequence>
<dbReference type="KEGG" id="eiv:EIN_349310"/>
<evidence type="ECO:0008006" key="3">
    <source>
        <dbReference type="Google" id="ProtNLM"/>
    </source>
</evidence>
<dbReference type="InterPro" id="IPR026906">
    <property type="entry name" value="LRR_5"/>
</dbReference>
<keyword evidence="2" id="KW-1185">Reference proteome</keyword>
<gene>
    <name evidence="1" type="ORF">EIN_349310</name>
</gene>
<dbReference type="Proteomes" id="UP000014680">
    <property type="component" value="Unassembled WGS sequence"/>
</dbReference>
<proteinExistence type="predicted"/>
<dbReference type="EMBL" id="KB206595">
    <property type="protein sequence ID" value="ELP89651.1"/>
    <property type="molecule type" value="Genomic_DNA"/>
</dbReference>
<evidence type="ECO:0000313" key="1">
    <source>
        <dbReference type="EMBL" id="ELP89651.1"/>
    </source>
</evidence>
<name>A0A0A1U5W8_ENTIV</name>
<dbReference type="GeneID" id="14888650"/>
<dbReference type="AlphaFoldDB" id="A0A0A1U5W8"/>
<protein>
    <recommendedName>
        <fullName evidence="3">Leucine rich repeat containing protein BspA family protein</fullName>
    </recommendedName>
</protein>
<reference evidence="1 2" key="1">
    <citation type="submission" date="2012-10" db="EMBL/GenBank/DDBJ databases">
        <authorList>
            <person name="Zafar N."/>
            <person name="Inman J."/>
            <person name="Hall N."/>
            <person name="Lorenzi H."/>
            <person name="Caler E."/>
        </authorList>
    </citation>
    <scope>NUCLEOTIDE SEQUENCE [LARGE SCALE GENOMIC DNA]</scope>
    <source>
        <strain evidence="1 2">IP1</strain>
    </source>
</reference>
<organism evidence="1 2">
    <name type="scientific">Entamoeba invadens IP1</name>
    <dbReference type="NCBI Taxonomy" id="370355"/>
    <lineage>
        <taxon>Eukaryota</taxon>
        <taxon>Amoebozoa</taxon>
        <taxon>Evosea</taxon>
        <taxon>Archamoebae</taxon>
        <taxon>Mastigamoebida</taxon>
        <taxon>Entamoebidae</taxon>
        <taxon>Entamoeba</taxon>
    </lineage>
</organism>
<dbReference type="VEuPathDB" id="AmoebaDB:EIN_349310"/>